<comment type="caution">
    <text evidence="1">The sequence shown here is derived from an EMBL/GenBank/DDBJ whole genome shotgun (WGS) entry which is preliminary data.</text>
</comment>
<dbReference type="Proteomes" id="UP000187203">
    <property type="component" value="Unassembled WGS sequence"/>
</dbReference>
<name>A0A1R3GXM6_9ROSI</name>
<organism evidence="1 2">
    <name type="scientific">Corchorus olitorius</name>
    <dbReference type="NCBI Taxonomy" id="93759"/>
    <lineage>
        <taxon>Eukaryota</taxon>
        <taxon>Viridiplantae</taxon>
        <taxon>Streptophyta</taxon>
        <taxon>Embryophyta</taxon>
        <taxon>Tracheophyta</taxon>
        <taxon>Spermatophyta</taxon>
        <taxon>Magnoliopsida</taxon>
        <taxon>eudicotyledons</taxon>
        <taxon>Gunneridae</taxon>
        <taxon>Pentapetalae</taxon>
        <taxon>rosids</taxon>
        <taxon>malvids</taxon>
        <taxon>Malvales</taxon>
        <taxon>Malvaceae</taxon>
        <taxon>Grewioideae</taxon>
        <taxon>Apeibeae</taxon>
        <taxon>Corchorus</taxon>
    </lineage>
</organism>
<accession>A0A1R3GXM6</accession>
<dbReference type="SUPFAM" id="SSF52047">
    <property type="entry name" value="RNI-like"/>
    <property type="match status" value="1"/>
</dbReference>
<keyword evidence="2" id="KW-1185">Reference proteome</keyword>
<dbReference type="InterPro" id="IPR032675">
    <property type="entry name" value="LRR_dom_sf"/>
</dbReference>
<sequence length="62" mass="7112">MDPLPCGLRKLEIHGTRINDSILEQMIQPCTSLEQLEIRNCDELRSLPEGYRREEVSSTSIP</sequence>
<gene>
    <name evidence="1" type="ORF">COLO4_32866</name>
</gene>
<proteinExistence type="predicted"/>
<protein>
    <submittedName>
        <fullName evidence="1">Disease resistance protein</fullName>
    </submittedName>
</protein>
<evidence type="ECO:0000313" key="1">
    <source>
        <dbReference type="EMBL" id="OMO62842.1"/>
    </source>
</evidence>
<evidence type="ECO:0000313" key="2">
    <source>
        <dbReference type="Proteomes" id="UP000187203"/>
    </source>
</evidence>
<dbReference type="Gene3D" id="3.80.10.10">
    <property type="entry name" value="Ribonuclease Inhibitor"/>
    <property type="match status" value="1"/>
</dbReference>
<dbReference type="AlphaFoldDB" id="A0A1R3GXM6"/>
<reference evidence="2" key="1">
    <citation type="submission" date="2013-09" db="EMBL/GenBank/DDBJ databases">
        <title>Corchorus olitorius genome sequencing.</title>
        <authorList>
            <person name="Alam M."/>
            <person name="Haque M.S."/>
            <person name="Islam M.S."/>
            <person name="Emdad E.M."/>
            <person name="Islam M.M."/>
            <person name="Ahmed B."/>
            <person name="Halim A."/>
            <person name="Hossen Q.M.M."/>
            <person name="Hossain M.Z."/>
            <person name="Ahmed R."/>
            <person name="Khan M.M."/>
            <person name="Islam R."/>
            <person name="Rashid M.M."/>
            <person name="Khan S.A."/>
            <person name="Rahman M.S."/>
            <person name="Alam M."/>
            <person name="Yahiya A.S."/>
            <person name="Khan M.S."/>
            <person name="Azam M.S."/>
            <person name="Haque T."/>
            <person name="Lashkar M.Z.H."/>
            <person name="Akhand A.I."/>
            <person name="Morshed G."/>
            <person name="Roy S."/>
            <person name="Uddin K.S."/>
            <person name="Rabeya T."/>
            <person name="Hossain A.S."/>
            <person name="Chowdhury A."/>
            <person name="Snigdha A.R."/>
            <person name="Mortoza M.S."/>
            <person name="Matin S.A."/>
            <person name="Hoque S.M.E."/>
            <person name="Islam M.K."/>
            <person name="Roy D.K."/>
            <person name="Haider R."/>
            <person name="Moosa M.M."/>
            <person name="Elias S.M."/>
            <person name="Hasan A.M."/>
            <person name="Jahan S."/>
            <person name="Shafiuddin M."/>
            <person name="Mahmood N."/>
            <person name="Shommy N.S."/>
        </authorList>
    </citation>
    <scope>NUCLEOTIDE SEQUENCE [LARGE SCALE GENOMIC DNA]</scope>
    <source>
        <strain evidence="2">cv. O-4</strain>
    </source>
</reference>
<dbReference type="EMBL" id="AWUE01021269">
    <property type="protein sequence ID" value="OMO62842.1"/>
    <property type="molecule type" value="Genomic_DNA"/>
</dbReference>